<proteinExistence type="predicted"/>
<sequence length="69" mass="7278">MDERDADLHPGEDLLIDPLTGVHPPADPDTVVNGRGRAERLPVRTGTGLVVHLDDIGALAELSTVRTSG</sequence>
<dbReference type="RefSeq" id="WP_091214491.1">
    <property type="nucleotide sequence ID" value="NZ_FNHE01000002.1"/>
</dbReference>
<evidence type="ECO:0000313" key="2">
    <source>
        <dbReference type="EMBL" id="SDL83404.1"/>
    </source>
</evidence>
<dbReference type="AlphaFoldDB" id="A0A1G9NAA6"/>
<dbReference type="Proteomes" id="UP000198680">
    <property type="component" value="Unassembled WGS sequence"/>
</dbReference>
<keyword evidence="3" id="KW-1185">Reference proteome</keyword>
<evidence type="ECO:0000313" key="3">
    <source>
        <dbReference type="Proteomes" id="UP000198680"/>
    </source>
</evidence>
<dbReference type="STRING" id="1137991.SAMN05660642_00956"/>
<protein>
    <submittedName>
        <fullName evidence="2">Uncharacterized protein</fullName>
    </submittedName>
</protein>
<feature type="compositionally biased region" description="Basic and acidic residues" evidence="1">
    <location>
        <begin position="1"/>
        <end position="12"/>
    </location>
</feature>
<dbReference type="EMBL" id="FNHE01000002">
    <property type="protein sequence ID" value="SDL83404.1"/>
    <property type="molecule type" value="Genomic_DNA"/>
</dbReference>
<evidence type="ECO:0000256" key="1">
    <source>
        <dbReference type="SAM" id="MobiDB-lite"/>
    </source>
</evidence>
<reference evidence="3" key="1">
    <citation type="submission" date="2016-10" db="EMBL/GenBank/DDBJ databases">
        <authorList>
            <person name="Varghese N."/>
            <person name="Submissions S."/>
        </authorList>
    </citation>
    <scope>NUCLEOTIDE SEQUENCE [LARGE SCALE GENOMIC DNA]</scope>
    <source>
        <strain evidence="3">DSM 45419</strain>
    </source>
</reference>
<name>A0A1G9NAA6_9ACTN</name>
<accession>A0A1G9NAA6</accession>
<organism evidence="2 3">
    <name type="scientific">Geodermatophilus siccatus</name>
    <dbReference type="NCBI Taxonomy" id="1137991"/>
    <lineage>
        <taxon>Bacteria</taxon>
        <taxon>Bacillati</taxon>
        <taxon>Actinomycetota</taxon>
        <taxon>Actinomycetes</taxon>
        <taxon>Geodermatophilales</taxon>
        <taxon>Geodermatophilaceae</taxon>
        <taxon>Geodermatophilus</taxon>
    </lineage>
</organism>
<feature type="region of interest" description="Disordered" evidence="1">
    <location>
        <begin position="1"/>
        <end position="34"/>
    </location>
</feature>
<gene>
    <name evidence="2" type="ORF">SAMN05660642_00956</name>
</gene>